<dbReference type="Pfam" id="PF01345">
    <property type="entry name" value="DUF11"/>
    <property type="match status" value="1"/>
</dbReference>
<gene>
    <name evidence="3" type="ORF">GCM10017783_09030</name>
</gene>
<dbReference type="NCBIfam" id="TIGR01451">
    <property type="entry name" value="B_ant_repeat"/>
    <property type="match status" value="3"/>
</dbReference>
<dbReference type="SUPFAM" id="SSF117074">
    <property type="entry name" value="Hypothetical protein PA1324"/>
    <property type="match status" value="1"/>
</dbReference>
<feature type="region of interest" description="Disordered" evidence="1">
    <location>
        <begin position="196"/>
        <end position="220"/>
    </location>
</feature>
<organism evidence="3 4">
    <name type="scientific">Deinococcus piscis</name>
    <dbReference type="NCBI Taxonomy" id="394230"/>
    <lineage>
        <taxon>Bacteria</taxon>
        <taxon>Thermotogati</taxon>
        <taxon>Deinococcota</taxon>
        <taxon>Deinococci</taxon>
        <taxon>Deinococcales</taxon>
        <taxon>Deinococcaceae</taxon>
        <taxon>Deinococcus</taxon>
    </lineage>
</organism>
<dbReference type="InterPro" id="IPR047589">
    <property type="entry name" value="DUF11_rpt"/>
</dbReference>
<proteinExistence type="predicted"/>
<evidence type="ECO:0000313" key="4">
    <source>
        <dbReference type="Proteomes" id="UP000632154"/>
    </source>
</evidence>
<feature type="compositionally biased region" description="Low complexity" evidence="1">
    <location>
        <begin position="201"/>
        <end position="220"/>
    </location>
</feature>
<protein>
    <recommendedName>
        <fullName evidence="2">DUF11 domain-containing protein</fullName>
    </recommendedName>
</protein>
<keyword evidence="4" id="KW-1185">Reference proteome</keyword>
<evidence type="ECO:0000313" key="3">
    <source>
        <dbReference type="EMBL" id="GHF99234.1"/>
    </source>
</evidence>
<accession>A0ABQ3K123</accession>
<feature type="domain" description="DUF11" evidence="2">
    <location>
        <begin position="1106"/>
        <end position="1197"/>
    </location>
</feature>
<sequence length="1332" mass="138108">MVATLPQGNIAPKVGQAVAEWAYLPPYCKAGSSLSIDKQTLTCVIGDVSATSGTGTTSLVMDARVLSGTPNGTALPAPVMTVTSTSSAAPAPSSLPPTVTVSAAPFYDVVIDNSYQGNPKAYAYNEAGGPNNEEGFYHRPLVGLVARNPNGNGRKGVEQLATSVDFKLDVSGYPAGVRVDNWHTGTGVAGTPAASGSFQDGCGSPSYGTPSGGSPSSESGAAVNMYGKVADIGPATGVNTATVPNGGDCAVVSSDATAVNLKVTGADTSLTRRPTVLAGTGASIPQRDWWIMNKALVLWTPLTSYPAGVKTLNTLKLGTYSAKSITGQEITGDNPGNNQVSYDLTATNSGVASKIFTKDTTRPYPYGTECDPALTGNCLTNFMAPGQTVGSVVRYANEGTYRQSNVYMCDVIDRTAFDIGPNFQVSFMGLSGQVRYGARSSRYFASTDASDTSNRTDSRTAPNTPTVLSDYSSAKCDDPAIRWFSTAAEAEAAGGLVYVRADLPSVSGGTFSSLYIYGLTLRSTYAATINVLSGATGTRVAGQPLTEGTLIRNTADFGGTGVSAVDQSVFWDNLQVVPIKTRSGVTKTVLDPAANPVSAGAVLTYQIQPTYTTTFPPLARNFTVTDILPPGLSYVPGSSTVGGVGREPTISADTPAAGFTRLTWVYPNQLPYVLTTGNDSVDSKLPPVVFKASVSPTATNNSTLTNSAAVSGGPDDYEADCTYNVASTSYGACVKSSSVSRTVQSAPGLKLSKSTPTSLIEPGQPFKFTLSYVSVGTTVTARDLPDLIDILPYNGDGTSNPARSFTGRTPASSFAAGTYQLQSVTRPSNDPAMTVYYTKAAPSTISNDPQDASNAPGGSTVWCTALSGNLCPANMSEVTAVRLHPTVMNADTTYSVDLNFQTTAAVKPADIFNNSVAMRPTDPASTLLYLESQSLSAVRVAAASLGGRVFEDVNQNGGFDGADRGLGEVCMVLTGTTNSGSGVTYSMFTQADGTYIFGAGAGGALFPSSDCTGTAIPSFGGLQSGTYAVKELTQPAGYLDGKDYAGTAGGTPGNDQVTGIALGVGASAQGYNFTEVRALLKIGKAVDLRYIGITADPSNDTNLTYAPASQQLTYTFLVTNSSAVAVENAVVADALPQGLSYVSSSIPAAVDAAGKISFNLDRLNAGESREITLTVKADVQANTNQQPFLNTATVTANGLTPVLSEEVRTDLVYTKLTKRVQHLGTAPGPSVPQLPANWKTETAALPGEVLEYCIDFYNYGSVALSNYELRDSLPTYTRFVSDSWVVREGSMTNPGGPLAGASITASDQALQVNIASLPPSSRGTFCFRVMVH</sequence>
<dbReference type="InterPro" id="IPR013783">
    <property type="entry name" value="Ig-like_fold"/>
</dbReference>
<reference evidence="4" key="1">
    <citation type="journal article" date="2019" name="Int. J. Syst. Evol. Microbiol.">
        <title>The Global Catalogue of Microorganisms (GCM) 10K type strain sequencing project: providing services to taxonomists for standard genome sequencing and annotation.</title>
        <authorList>
            <consortium name="The Broad Institute Genomics Platform"/>
            <consortium name="The Broad Institute Genome Sequencing Center for Infectious Disease"/>
            <person name="Wu L."/>
            <person name="Ma J."/>
        </authorList>
    </citation>
    <scope>NUCLEOTIDE SEQUENCE [LARGE SCALE GENOMIC DNA]</scope>
    <source>
        <strain evidence="4">CGMCC 1.18439</strain>
    </source>
</reference>
<evidence type="ECO:0000256" key="1">
    <source>
        <dbReference type="SAM" id="MobiDB-lite"/>
    </source>
</evidence>
<dbReference type="PANTHER" id="PTHR34819">
    <property type="entry name" value="LARGE CYSTEINE-RICH PERIPLASMIC PROTEIN OMCB"/>
    <property type="match status" value="1"/>
</dbReference>
<dbReference type="InterPro" id="IPR001434">
    <property type="entry name" value="OmcB-like_DUF11"/>
</dbReference>
<comment type="caution">
    <text evidence="3">The sequence shown here is derived from an EMBL/GenBank/DDBJ whole genome shotgun (WGS) entry which is preliminary data.</text>
</comment>
<dbReference type="Gene3D" id="2.60.40.10">
    <property type="entry name" value="Immunoglobulins"/>
    <property type="match status" value="1"/>
</dbReference>
<dbReference type="EMBL" id="BNAL01000008">
    <property type="protein sequence ID" value="GHF99234.1"/>
    <property type="molecule type" value="Genomic_DNA"/>
</dbReference>
<dbReference type="PANTHER" id="PTHR34819:SF3">
    <property type="entry name" value="CELL SURFACE PROTEIN"/>
    <property type="match status" value="1"/>
</dbReference>
<dbReference type="Proteomes" id="UP000632154">
    <property type="component" value="Unassembled WGS sequence"/>
</dbReference>
<dbReference type="Gene3D" id="2.60.40.740">
    <property type="match status" value="1"/>
</dbReference>
<name>A0ABQ3K123_9DEIO</name>
<feature type="region of interest" description="Disordered" evidence="1">
    <location>
        <begin position="447"/>
        <end position="466"/>
    </location>
</feature>
<dbReference type="RefSeq" id="WP_189642488.1">
    <property type="nucleotide sequence ID" value="NZ_BNAL01000008.1"/>
</dbReference>
<dbReference type="InterPro" id="IPR051172">
    <property type="entry name" value="Chlamydia_OmcB"/>
</dbReference>
<evidence type="ECO:0000259" key="2">
    <source>
        <dbReference type="Pfam" id="PF01345"/>
    </source>
</evidence>